<evidence type="ECO:0000256" key="1">
    <source>
        <dbReference type="ARBA" id="ARBA00022679"/>
    </source>
</evidence>
<dbReference type="BioCyc" id="SESP1179773:BN6_RS17200-MONOMER"/>
<keyword evidence="6" id="KW-1185">Reference proteome</keyword>
<feature type="domain" description="Beta-ketoacyl-[acyl-carrier-protein] synthase III C-terminal" evidence="3">
    <location>
        <begin position="236"/>
        <end position="319"/>
    </location>
</feature>
<dbReference type="GO" id="GO:0044550">
    <property type="term" value="P:secondary metabolite biosynthetic process"/>
    <property type="evidence" value="ECO:0007669"/>
    <property type="project" value="TreeGrafter"/>
</dbReference>
<dbReference type="PATRIC" id="fig|1179773.3.peg.3550"/>
<evidence type="ECO:0000313" key="5">
    <source>
        <dbReference type="EMBL" id="CCH30846.1"/>
    </source>
</evidence>
<dbReference type="HOGENOM" id="CLU_039592_2_1_11"/>
<evidence type="ECO:0000259" key="4">
    <source>
        <dbReference type="Pfam" id="PF08545"/>
    </source>
</evidence>
<dbReference type="InterPro" id="IPR016039">
    <property type="entry name" value="Thiolase-like"/>
</dbReference>
<dbReference type="Pfam" id="PF08541">
    <property type="entry name" value="ACP_syn_III_C"/>
    <property type="match status" value="1"/>
</dbReference>
<dbReference type="PANTHER" id="PTHR34069:SF2">
    <property type="entry name" value="BETA-KETOACYL-[ACYL-CARRIER-PROTEIN] SYNTHASE III"/>
    <property type="match status" value="1"/>
</dbReference>
<feature type="domain" description="Beta-ketoacyl-[acyl-carrier-protein] synthase III N-terminal" evidence="4">
    <location>
        <begin position="109"/>
        <end position="188"/>
    </location>
</feature>
<dbReference type="GO" id="GO:0033818">
    <property type="term" value="F:beta-ketoacyl-acyl-carrier-protein synthase III activity"/>
    <property type="evidence" value="ECO:0007669"/>
    <property type="project" value="UniProtKB-EC"/>
</dbReference>
<dbReference type="AlphaFoldDB" id="K0JXJ3"/>
<name>K0JXJ3_SACES</name>
<evidence type="ECO:0000256" key="2">
    <source>
        <dbReference type="ARBA" id="ARBA00023315"/>
    </source>
</evidence>
<dbReference type="PANTHER" id="PTHR34069">
    <property type="entry name" value="3-OXOACYL-[ACYL-CARRIER-PROTEIN] SYNTHASE 3"/>
    <property type="match status" value="1"/>
</dbReference>
<dbReference type="KEGG" id="sesp:BN6_35480"/>
<dbReference type="EMBL" id="HE804045">
    <property type="protein sequence ID" value="CCH30846.1"/>
    <property type="molecule type" value="Genomic_DNA"/>
</dbReference>
<evidence type="ECO:0000313" key="6">
    <source>
        <dbReference type="Proteomes" id="UP000006281"/>
    </source>
</evidence>
<dbReference type="InterPro" id="IPR013751">
    <property type="entry name" value="ACP_syn_III_N"/>
</dbReference>
<dbReference type="eggNOG" id="COG0332">
    <property type="taxonomic scope" value="Bacteria"/>
</dbReference>
<dbReference type="InterPro" id="IPR013747">
    <property type="entry name" value="ACP_syn_III_C"/>
</dbReference>
<reference evidence="5 6" key="1">
    <citation type="journal article" date="2012" name="BMC Genomics">
        <title>Complete genome sequence of Saccharothrix espanaensis DSM 44229T and comparison to the other completely sequenced Pseudonocardiaceae.</title>
        <authorList>
            <person name="Strobel T."/>
            <person name="Al-Dilaimi A."/>
            <person name="Blom J."/>
            <person name="Gessner A."/>
            <person name="Kalinowski J."/>
            <person name="Luzhetska M."/>
            <person name="Puhler A."/>
            <person name="Szczepanowski R."/>
            <person name="Bechthold A."/>
            <person name="Ruckert C."/>
        </authorList>
    </citation>
    <scope>NUCLEOTIDE SEQUENCE [LARGE SCALE GENOMIC DNA]</scope>
    <source>
        <strain evidence="6">ATCC 51144 / DSM 44229 / JCM 9112 / NBRC 15066 / NRRL 15764</strain>
    </source>
</reference>
<organism evidence="5 6">
    <name type="scientific">Saccharothrix espanaensis (strain ATCC 51144 / DSM 44229 / JCM 9112 / NBRC 15066 / NRRL 15764)</name>
    <dbReference type="NCBI Taxonomy" id="1179773"/>
    <lineage>
        <taxon>Bacteria</taxon>
        <taxon>Bacillati</taxon>
        <taxon>Actinomycetota</taxon>
        <taxon>Actinomycetes</taxon>
        <taxon>Pseudonocardiales</taxon>
        <taxon>Pseudonocardiaceae</taxon>
        <taxon>Saccharothrix</taxon>
    </lineage>
</organism>
<dbReference type="SUPFAM" id="SSF53901">
    <property type="entry name" value="Thiolase-like"/>
    <property type="match status" value="1"/>
</dbReference>
<dbReference type="CDD" id="cd00827">
    <property type="entry name" value="init_cond_enzymes"/>
    <property type="match status" value="1"/>
</dbReference>
<accession>K0JXJ3</accession>
<dbReference type="GO" id="GO:0004315">
    <property type="term" value="F:3-oxoacyl-[acyl-carrier-protein] synthase activity"/>
    <property type="evidence" value="ECO:0007669"/>
    <property type="project" value="InterPro"/>
</dbReference>
<gene>
    <name evidence="5" type="primary">fabH5</name>
    <name evidence="5" type="ordered locus">BN6_35480</name>
</gene>
<dbReference type="GO" id="GO:0006633">
    <property type="term" value="P:fatty acid biosynthetic process"/>
    <property type="evidence" value="ECO:0007669"/>
    <property type="project" value="InterPro"/>
</dbReference>
<dbReference type="Gene3D" id="3.40.47.10">
    <property type="match status" value="2"/>
</dbReference>
<proteinExistence type="predicted"/>
<dbReference type="Proteomes" id="UP000006281">
    <property type="component" value="Chromosome"/>
</dbReference>
<keyword evidence="1 5" id="KW-0808">Transferase</keyword>
<dbReference type="RefSeq" id="WP_015100958.1">
    <property type="nucleotide sequence ID" value="NC_019673.1"/>
</dbReference>
<evidence type="ECO:0000259" key="3">
    <source>
        <dbReference type="Pfam" id="PF08541"/>
    </source>
</evidence>
<keyword evidence="2 5" id="KW-0012">Acyltransferase</keyword>
<dbReference type="EC" id="2.3.1.180" evidence="5"/>
<dbReference type="STRING" id="1179773.BN6_35480"/>
<protein>
    <submittedName>
        <fullName evidence="5">Beta-ketoacyl synthase III</fullName>
        <ecNumber evidence="5">2.3.1.180</ecNumber>
    </submittedName>
</protein>
<dbReference type="Pfam" id="PF08545">
    <property type="entry name" value="ACP_syn_III"/>
    <property type="match status" value="1"/>
</dbReference>
<sequence>MTGRGGIVDFAVAFPQGRLTVQEMHERSGVSVPEILEVTHCAEFPVLGEDEQAWELAVDAAGTALERTGTDPDDISRVIYAGAGYWDSPAWSPAAKVADELGVTGAHCFEVTNFCNAFTLGLRLAVDGLTPGAGERVLVVAAERFSGAVDRADPDSKALFNFGDAATAAVVAETDFSFAYLGSSARTDPKWCDYFVGDYHDTGVHTRRRGKRKGLADTYVENFTALTWETLKLVGKDLADVRYLLVNQNDKKVQERLLAGLDLGDDRSVFNQLNYGHMGCSDTLIALRGLADEGALADGDLVLLATSGAGFSWSVTALEHRAG</sequence>